<reference evidence="2" key="1">
    <citation type="submission" date="2019-06" db="EMBL/GenBank/DDBJ databases">
        <authorList>
            <person name="Zheng W."/>
        </authorList>
    </citation>
    <scope>NUCLEOTIDE SEQUENCE</scope>
    <source>
        <strain evidence="2">QDHG01</strain>
    </source>
</reference>
<evidence type="ECO:0008006" key="4">
    <source>
        <dbReference type="Google" id="ProtNLM"/>
    </source>
</evidence>
<feature type="chain" id="PRO_5035277565" description="Secreted protein" evidence="1">
    <location>
        <begin position="28"/>
        <end position="85"/>
    </location>
</feature>
<sequence length="85" mass="9240">MSLRISCCLSKAEKLIGAFFLLEPVAAVTGCCIQYSQLSRKFEGVFRFTPPAVLSLLPCFSTIDMAESPVLKPPLADCSLLRLAD</sequence>
<proteinExistence type="predicted"/>
<feature type="signal peptide" evidence="1">
    <location>
        <begin position="1"/>
        <end position="27"/>
    </location>
</feature>
<comment type="caution">
    <text evidence="2">The sequence shown here is derived from an EMBL/GenBank/DDBJ whole genome shotgun (WGS) entry which is preliminary data.</text>
</comment>
<dbReference type="AlphaFoldDB" id="A0A8J8P6R0"/>
<evidence type="ECO:0000313" key="2">
    <source>
        <dbReference type="EMBL" id="TNV86949.1"/>
    </source>
</evidence>
<gene>
    <name evidence="2" type="ORF">FGO68_gene2524</name>
</gene>
<evidence type="ECO:0000256" key="1">
    <source>
        <dbReference type="SAM" id="SignalP"/>
    </source>
</evidence>
<protein>
    <recommendedName>
        <fullName evidence="4">Secreted protein</fullName>
    </recommendedName>
</protein>
<organism evidence="2 3">
    <name type="scientific">Halteria grandinella</name>
    <dbReference type="NCBI Taxonomy" id="5974"/>
    <lineage>
        <taxon>Eukaryota</taxon>
        <taxon>Sar</taxon>
        <taxon>Alveolata</taxon>
        <taxon>Ciliophora</taxon>
        <taxon>Intramacronucleata</taxon>
        <taxon>Spirotrichea</taxon>
        <taxon>Stichotrichia</taxon>
        <taxon>Sporadotrichida</taxon>
        <taxon>Halteriidae</taxon>
        <taxon>Halteria</taxon>
    </lineage>
</organism>
<dbReference type="EMBL" id="RRYP01000721">
    <property type="protein sequence ID" value="TNV86949.1"/>
    <property type="molecule type" value="Genomic_DNA"/>
</dbReference>
<keyword evidence="1" id="KW-0732">Signal</keyword>
<dbReference type="Proteomes" id="UP000785679">
    <property type="component" value="Unassembled WGS sequence"/>
</dbReference>
<keyword evidence="3" id="KW-1185">Reference proteome</keyword>
<accession>A0A8J8P6R0</accession>
<evidence type="ECO:0000313" key="3">
    <source>
        <dbReference type="Proteomes" id="UP000785679"/>
    </source>
</evidence>
<name>A0A8J8P6R0_HALGN</name>